<dbReference type="Gene3D" id="3.30.530.20">
    <property type="match status" value="1"/>
</dbReference>
<dbReference type="EMBL" id="JAVREQ010000001">
    <property type="protein sequence ID" value="MDT0377718.1"/>
    <property type="molecule type" value="Genomic_DNA"/>
</dbReference>
<dbReference type="RefSeq" id="WP_027764863.1">
    <property type="nucleotide sequence ID" value="NZ_JAVREQ010000001.1"/>
</dbReference>
<comment type="caution">
    <text evidence="1">The sequence shown here is derived from an EMBL/GenBank/DDBJ whole genome shotgun (WGS) entry which is preliminary data.</text>
</comment>
<keyword evidence="2" id="KW-1185">Reference proteome</keyword>
<sequence>MATLPPQLADIPGIVHCEITPPEQLIQDAREMQKDAYPHDEMFGDFCPIQSYIDCPPEDVFRYLCDVKSLEEYTVSTRDFEPTDVPGVYLGRDIIVPDTKIYMRLVSSAEAMTLDYHCAWDQGDDLWMRYFFRVLPAEEVLGKPGSVVTWINCHHQNYDKNPYPELAPNSERPWVGDLWDMFYAGHMIELTNLKRILEYRHANGLPILGSEQPGAAE</sequence>
<reference evidence="2" key="1">
    <citation type="submission" date="2023-07" db="EMBL/GenBank/DDBJ databases">
        <title>30 novel species of actinomycetes from the DSMZ collection.</title>
        <authorList>
            <person name="Nouioui I."/>
        </authorList>
    </citation>
    <scope>NUCLEOTIDE SEQUENCE [LARGE SCALE GENOMIC DNA]</scope>
    <source>
        <strain evidence="2">DSM 42041</strain>
    </source>
</reference>
<proteinExistence type="predicted"/>
<dbReference type="SUPFAM" id="SSF55961">
    <property type="entry name" value="Bet v1-like"/>
    <property type="match status" value="1"/>
</dbReference>
<organism evidence="1 2">
    <name type="scientific">Streptomyces hazeniae</name>
    <dbReference type="NCBI Taxonomy" id="3075538"/>
    <lineage>
        <taxon>Bacteria</taxon>
        <taxon>Bacillati</taxon>
        <taxon>Actinomycetota</taxon>
        <taxon>Actinomycetes</taxon>
        <taxon>Kitasatosporales</taxon>
        <taxon>Streptomycetaceae</taxon>
        <taxon>Streptomyces</taxon>
    </lineage>
</organism>
<accession>A0ABU2NQ22</accession>
<evidence type="ECO:0000313" key="1">
    <source>
        <dbReference type="EMBL" id="MDT0377718.1"/>
    </source>
</evidence>
<dbReference type="InterPro" id="IPR023393">
    <property type="entry name" value="START-like_dom_sf"/>
</dbReference>
<gene>
    <name evidence="1" type="ORF">RM572_02880</name>
</gene>
<evidence type="ECO:0000313" key="2">
    <source>
        <dbReference type="Proteomes" id="UP001183414"/>
    </source>
</evidence>
<name>A0ABU2NQ22_9ACTN</name>
<protein>
    <submittedName>
        <fullName evidence="1">SRPBCC family protein</fullName>
    </submittedName>
</protein>
<dbReference type="Proteomes" id="UP001183414">
    <property type="component" value="Unassembled WGS sequence"/>
</dbReference>
<dbReference type="CDD" id="cd07812">
    <property type="entry name" value="SRPBCC"/>
    <property type="match status" value="1"/>
</dbReference>